<proteinExistence type="predicted"/>
<evidence type="ECO:0000313" key="2">
    <source>
        <dbReference type="EMBL" id="RJT23918.1"/>
    </source>
</evidence>
<dbReference type="Proteomes" id="UP000276295">
    <property type="component" value="Unassembled WGS sequence"/>
</dbReference>
<name>A0A3A5JZ60_9ENTR</name>
<reference evidence="2 3" key="1">
    <citation type="submission" date="2018-09" db="EMBL/GenBank/DDBJ databases">
        <title>Draft genome sequence of Buttiauxella izardii CCUG 35510T.</title>
        <authorList>
            <person name="Salva-Serra F."/>
            <person name="Marathe N."/>
            <person name="Moore E."/>
            <person name="Stadler-Svensson L."/>
            <person name="Engstrom-Jakobsson H."/>
        </authorList>
    </citation>
    <scope>NUCLEOTIDE SEQUENCE [LARGE SCALE GENOMIC DNA]</scope>
    <source>
        <strain evidence="2 3">CCUG 35510</strain>
    </source>
</reference>
<dbReference type="EMBL" id="QZWH01000014">
    <property type="protein sequence ID" value="RJT23918.1"/>
    <property type="molecule type" value="Genomic_DNA"/>
</dbReference>
<accession>A0A3A5JZ60</accession>
<feature type="signal peptide" evidence="1">
    <location>
        <begin position="1"/>
        <end position="25"/>
    </location>
</feature>
<comment type="caution">
    <text evidence="2">The sequence shown here is derived from an EMBL/GenBank/DDBJ whole genome shotgun (WGS) entry which is preliminary data.</text>
</comment>
<keyword evidence="1" id="KW-0732">Signal</keyword>
<protein>
    <submittedName>
        <fullName evidence="2">Uncharacterized protein</fullName>
    </submittedName>
</protein>
<dbReference type="OrthoDB" id="5525214at2"/>
<evidence type="ECO:0000256" key="1">
    <source>
        <dbReference type="SAM" id="SignalP"/>
    </source>
</evidence>
<organism evidence="2 3">
    <name type="scientific">Buttiauxella izardii</name>
    <dbReference type="NCBI Taxonomy" id="82991"/>
    <lineage>
        <taxon>Bacteria</taxon>
        <taxon>Pseudomonadati</taxon>
        <taxon>Pseudomonadota</taxon>
        <taxon>Gammaproteobacteria</taxon>
        <taxon>Enterobacterales</taxon>
        <taxon>Enterobacteriaceae</taxon>
        <taxon>Buttiauxella</taxon>
    </lineage>
</organism>
<gene>
    <name evidence="2" type="ORF">D6029_08045</name>
</gene>
<dbReference type="RefSeq" id="WP_120064275.1">
    <property type="nucleotide sequence ID" value="NZ_QZWH01000014.1"/>
</dbReference>
<dbReference type="AlphaFoldDB" id="A0A3A5JZ60"/>
<keyword evidence="3" id="KW-1185">Reference proteome</keyword>
<feature type="chain" id="PRO_5017376288" evidence="1">
    <location>
        <begin position="26"/>
        <end position="97"/>
    </location>
</feature>
<sequence length="97" mass="10629">MKCSALIGLLIAASTIFGIANPANAAHNKDQIKQQIIDASIEEYPGNCPCPYNSMRNGRQCGGRSAWSKEGGYAPICYKKEVTDEMVEEWEAGQFQN</sequence>
<evidence type="ECO:0000313" key="3">
    <source>
        <dbReference type="Proteomes" id="UP000276295"/>
    </source>
</evidence>